<evidence type="ECO:0000313" key="2">
    <source>
        <dbReference type="EMBL" id="EXB94482.1"/>
    </source>
</evidence>
<gene>
    <name evidence="2" type="ORF">L484_018983</name>
</gene>
<reference evidence="3" key="1">
    <citation type="submission" date="2013-01" db="EMBL/GenBank/DDBJ databases">
        <title>Draft Genome Sequence of a Mulberry Tree, Morus notabilis C.K. Schneid.</title>
        <authorList>
            <person name="He N."/>
            <person name="Zhao S."/>
        </authorList>
    </citation>
    <scope>NUCLEOTIDE SEQUENCE</scope>
</reference>
<feature type="signal peptide" evidence="1">
    <location>
        <begin position="1"/>
        <end position="22"/>
    </location>
</feature>
<keyword evidence="3" id="KW-1185">Reference proteome</keyword>
<dbReference type="Proteomes" id="UP000030645">
    <property type="component" value="Unassembled WGS sequence"/>
</dbReference>
<evidence type="ECO:0000256" key="1">
    <source>
        <dbReference type="SAM" id="SignalP"/>
    </source>
</evidence>
<accession>W9RSQ6</accession>
<feature type="chain" id="PRO_5004932758" evidence="1">
    <location>
        <begin position="23"/>
        <end position="88"/>
    </location>
</feature>
<keyword evidence="1" id="KW-0732">Signal</keyword>
<dbReference type="AlphaFoldDB" id="W9RSQ6"/>
<proteinExistence type="predicted"/>
<organism evidence="2 3">
    <name type="scientific">Morus notabilis</name>
    <dbReference type="NCBI Taxonomy" id="981085"/>
    <lineage>
        <taxon>Eukaryota</taxon>
        <taxon>Viridiplantae</taxon>
        <taxon>Streptophyta</taxon>
        <taxon>Embryophyta</taxon>
        <taxon>Tracheophyta</taxon>
        <taxon>Spermatophyta</taxon>
        <taxon>Magnoliopsida</taxon>
        <taxon>eudicotyledons</taxon>
        <taxon>Gunneridae</taxon>
        <taxon>Pentapetalae</taxon>
        <taxon>rosids</taxon>
        <taxon>fabids</taxon>
        <taxon>Rosales</taxon>
        <taxon>Moraceae</taxon>
        <taxon>Moreae</taxon>
        <taxon>Morus</taxon>
    </lineage>
</organism>
<name>W9RSQ6_9ROSA</name>
<evidence type="ECO:0000313" key="3">
    <source>
        <dbReference type="Proteomes" id="UP000030645"/>
    </source>
</evidence>
<dbReference type="EMBL" id="KE345160">
    <property type="protein sequence ID" value="EXB94482.1"/>
    <property type="molecule type" value="Genomic_DNA"/>
</dbReference>
<protein>
    <submittedName>
        <fullName evidence="2">Uncharacterized protein</fullName>
    </submittedName>
</protein>
<sequence>MASYKLVTCVLFLLVGIGVSSATRALLNYDSPTPPWFHATCPGHPYVGHGGLGANPCRVRRSRVGCSGAAGGSGEEADGPWSKWWRGW</sequence>